<dbReference type="InterPro" id="IPR036249">
    <property type="entry name" value="Thioredoxin-like_sf"/>
</dbReference>
<dbReference type="OMA" id="EYYECNN"/>
<keyword evidence="6" id="KW-1185">Reference proteome</keyword>
<dbReference type="EMBL" id="JH711575">
    <property type="protein sequence ID" value="EIW83580.1"/>
    <property type="molecule type" value="Genomic_DNA"/>
</dbReference>
<dbReference type="CDD" id="cd03048">
    <property type="entry name" value="GST_N_Ure2p_like"/>
    <property type="match status" value="1"/>
</dbReference>
<sequence>MSNQKRLVLYTSPTGNGRQVPILLEELKLIYGPAIDYEIVLIDRKKGTQKEPWFLALNPNGKIPTLVDRAQENFAVFESSAILLYLVQTFDVDRRLSFDPATHPKDYSEMMQWLFYVHGGLAIAYGQSVHFTELEEEVPYAKNRWLTELERHFGVLESRLINRKYLSGPGDGTYSVADIKAMVWAGPKMLSRLGVGPIDKWPNVKAWLARIEERPGISAAEKALQ</sequence>
<feature type="domain" description="GST N-terminal" evidence="3">
    <location>
        <begin position="4"/>
        <end position="94"/>
    </location>
</feature>
<dbReference type="SFLD" id="SFLDS00019">
    <property type="entry name" value="Glutathione_Transferase_(cytos"/>
    <property type="match status" value="1"/>
</dbReference>
<reference evidence="6" key="1">
    <citation type="journal article" date="2012" name="Science">
        <title>The Paleozoic origin of enzymatic lignin decomposition reconstructed from 31 fungal genomes.</title>
        <authorList>
            <person name="Floudas D."/>
            <person name="Binder M."/>
            <person name="Riley R."/>
            <person name="Barry K."/>
            <person name="Blanchette R.A."/>
            <person name="Henrissat B."/>
            <person name="Martinez A.T."/>
            <person name="Otillar R."/>
            <person name="Spatafora J.W."/>
            <person name="Yadav J.S."/>
            <person name="Aerts A."/>
            <person name="Benoit I."/>
            <person name="Boyd A."/>
            <person name="Carlson A."/>
            <person name="Copeland A."/>
            <person name="Coutinho P.M."/>
            <person name="de Vries R.P."/>
            <person name="Ferreira P."/>
            <person name="Findley K."/>
            <person name="Foster B."/>
            <person name="Gaskell J."/>
            <person name="Glotzer D."/>
            <person name="Gorecki P."/>
            <person name="Heitman J."/>
            <person name="Hesse C."/>
            <person name="Hori C."/>
            <person name="Igarashi K."/>
            <person name="Jurgens J.A."/>
            <person name="Kallen N."/>
            <person name="Kersten P."/>
            <person name="Kohler A."/>
            <person name="Kuees U."/>
            <person name="Kumar T.K.A."/>
            <person name="Kuo A."/>
            <person name="LaButti K."/>
            <person name="Larrondo L.F."/>
            <person name="Lindquist E."/>
            <person name="Ling A."/>
            <person name="Lombard V."/>
            <person name="Lucas S."/>
            <person name="Lundell T."/>
            <person name="Martin R."/>
            <person name="McLaughlin D.J."/>
            <person name="Morgenstern I."/>
            <person name="Morin E."/>
            <person name="Murat C."/>
            <person name="Nagy L.G."/>
            <person name="Nolan M."/>
            <person name="Ohm R.A."/>
            <person name="Patyshakuliyeva A."/>
            <person name="Rokas A."/>
            <person name="Ruiz-Duenas F.J."/>
            <person name="Sabat G."/>
            <person name="Salamov A."/>
            <person name="Samejima M."/>
            <person name="Schmutz J."/>
            <person name="Slot J.C."/>
            <person name="St John F."/>
            <person name="Stenlid J."/>
            <person name="Sun H."/>
            <person name="Sun S."/>
            <person name="Syed K."/>
            <person name="Tsang A."/>
            <person name="Wiebenga A."/>
            <person name="Young D."/>
            <person name="Pisabarro A."/>
            <person name="Eastwood D.C."/>
            <person name="Martin F."/>
            <person name="Cullen D."/>
            <person name="Grigoriev I.V."/>
            <person name="Hibbett D.S."/>
        </authorList>
    </citation>
    <scope>NUCLEOTIDE SEQUENCE [LARGE SCALE GENOMIC DNA]</scope>
    <source>
        <strain evidence="6">RWD-64-598 SS2</strain>
    </source>
</reference>
<comment type="similarity">
    <text evidence="1 2">Belongs to the GST superfamily.</text>
</comment>
<dbReference type="InterPro" id="IPR004045">
    <property type="entry name" value="Glutathione_S-Trfase_N"/>
</dbReference>
<evidence type="ECO:0000259" key="3">
    <source>
        <dbReference type="PROSITE" id="PS50404"/>
    </source>
</evidence>
<dbReference type="InterPro" id="IPR004046">
    <property type="entry name" value="GST_C"/>
</dbReference>
<dbReference type="PANTHER" id="PTHR44051">
    <property type="entry name" value="GLUTATHIONE S-TRANSFERASE-RELATED"/>
    <property type="match status" value="1"/>
</dbReference>
<dbReference type="GeneID" id="19199432"/>
<evidence type="ECO:0000256" key="2">
    <source>
        <dbReference type="RuleBase" id="RU003494"/>
    </source>
</evidence>
<dbReference type="Proteomes" id="UP000053558">
    <property type="component" value="Unassembled WGS sequence"/>
</dbReference>
<dbReference type="SFLD" id="SFLDG00358">
    <property type="entry name" value="Main_(cytGST)"/>
    <property type="match status" value="1"/>
</dbReference>
<dbReference type="AlphaFoldDB" id="A0A5M3MWY0"/>
<dbReference type="SUPFAM" id="SSF47616">
    <property type="entry name" value="GST C-terminal domain-like"/>
    <property type="match status" value="1"/>
</dbReference>
<evidence type="ECO:0000259" key="4">
    <source>
        <dbReference type="PROSITE" id="PS50405"/>
    </source>
</evidence>
<organism evidence="5 6">
    <name type="scientific">Coniophora puteana (strain RWD-64-598)</name>
    <name type="common">Brown rot fungus</name>
    <dbReference type="NCBI Taxonomy" id="741705"/>
    <lineage>
        <taxon>Eukaryota</taxon>
        <taxon>Fungi</taxon>
        <taxon>Dikarya</taxon>
        <taxon>Basidiomycota</taxon>
        <taxon>Agaricomycotina</taxon>
        <taxon>Agaricomycetes</taxon>
        <taxon>Agaricomycetidae</taxon>
        <taxon>Boletales</taxon>
        <taxon>Coniophorineae</taxon>
        <taxon>Coniophoraceae</taxon>
        <taxon>Coniophora</taxon>
    </lineage>
</organism>
<protein>
    <submittedName>
        <fullName evidence="5">Glutathione S-transferase C-terminal-like protein</fullName>
    </submittedName>
</protein>
<dbReference type="SUPFAM" id="SSF52833">
    <property type="entry name" value="Thioredoxin-like"/>
    <property type="match status" value="1"/>
</dbReference>
<feature type="domain" description="GST C-terminal" evidence="4">
    <location>
        <begin position="103"/>
        <end position="225"/>
    </location>
</feature>
<accession>A0A5M3MWY0</accession>
<dbReference type="OrthoDB" id="422574at2759"/>
<evidence type="ECO:0000313" key="6">
    <source>
        <dbReference type="Proteomes" id="UP000053558"/>
    </source>
</evidence>
<comment type="caution">
    <text evidence="5">The sequence shown here is derived from an EMBL/GenBank/DDBJ whole genome shotgun (WGS) entry which is preliminary data.</text>
</comment>
<dbReference type="InterPro" id="IPR010987">
    <property type="entry name" value="Glutathione-S-Trfase_C-like"/>
</dbReference>
<dbReference type="KEGG" id="cput:CONPUDRAFT_118896"/>
<dbReference type="InterPro" id="IPR040079">
    <property type="entry name" value="Glutathione_S-Trfase"/>
</dbReference>
<dbReference type="Gene3D" id="1.20.1050.10">
    <property type="match status" value="1"/>
</dbReference>
<evidence type="ECO:0000313" key="5">
    <source>
        <dbReference type="EMBL" id="EIW83580.1"/>
    </source>
</evidence>
<dbReference type="PROSITE" id="PS50404">
    <property type="entry name" value="GST_NTER"/>
    <property type="match status" value="1"/>
</dbReference>
<dbReference type="GO" id="GO:0016740">
    <property type="term" value="F:transferase activity"/>
    <property type="evidence" value="ECO:0007669"/>
    <property type="project" value="UniProtKB-KW"/>
</dbReference>
<dbReference type="PANTHER" id="PTHR44051:SF8">
    <property type="entry name" value="GLUTATHIONE S-TRANSFERASE GSTA"/>
    <property type="match status" value="1"/>
</dbReference>
<dbReference type="Gene3D" id="3.40.30.10">
    <property type="entry name" value="Glutaredoxin"/>
    <property type="match status" value="1"/>
</dbReference>
<dbReference type="RefSeq" id="XP_007765548.1">
    <property type="nucleotide sequence ID" value="XM_007767358.1"/>
</dbReference>
<dbReference type="InterPro" id="IPR036282">
    <property type="entry name" value="Glutathione-S-Trfase_C_sf"/>
</dbReference>
<dbReference type="Pfam" id="PF00043">
    <property type="entry name" value="GST_C"/>
    <property type="match status" value="1"/>
</dbReference>
<dbReference type="PROSITE" id="PS50405">
    <property type="entry name" value="GST_CTER"/>
    <property type="match status" value="1"/>
</dbReference>
<keyword evidence="5" id="KW-0808">Transferase</keyword>
<proteinExistence type="inferred from homology"/>
<gene>
    <name evidence="5" type="ORF">CONPUDRAFT_118896</name>
</gene>
<dbReference type="Pfam" id="PF02798">
    <property type="entry name" value="GST_N"/>
    <property type="match status" value="1"/>
</dbReference>
<name>A0A5M3MWY0_CONPW</name>
<evidence type="ECO:0000256" key="1">
    <source>
        <dbReference type="ARBA" id="ARBA00007409"/>
    </source>
</evidence>